<evidence type="ECO:0000256" key="1">
    <source>
        <dbReference type="SAM" id="SignalP"/>
    </source>
</evidence>
<sequence length="161" mass="16839">MRATLIVIAVTISDCSLVCSLPVGGEGSTHAYLAPRAFASEGSTCYWNCPASPAGYTYGGSLDYTTGGVHYCVYVLWHAPGYLQVTTRYQDSGGQQYPCGYDTSTGAGGGGAACAASADFGGCGTGGTPPGAFKRRTIRIYTPAEEAIRKRQHVAKRSTMR</sequence>
<evidence type="ECO:0000313" key="3">
    <source>
        <dbReference type="Proteomes" id="UP001182556"/>
    </source>
</evidence>
<reference evidence="2" key="1">
    <citation type="submission" date="2023-02" db="EMBL/GenBank/DDBJ databases">
        <title>Identification and recombinant expression of a fungal hydrolase from Papiliotrema laurentii that hydrolyzes apple cutin and clears colloidal polyester polyurethane.</title>
        <authorList>
            <consortium name="DOE Joint Genome Institute"/>
            <person name="Roman V.A."/>
            <person name="Bojanowski C."/>
            <person name="Crable B.R."/>
            <person name="Wagner D.N."/>
            <person name="Hung C.S."/>
            <person name="Nadeau L.J."/>
            <person name="Schratz L."/>
            <person name="Haridas S."/>
            <person name="Pangilinan J."/>
            <person name="Lipzen A."/>
            <person name="Na H."/>
            <person name="Yan M."/>
            <person name="Ng V."/>
            <person name="Grigoriev I.V."/>
            <person name="Spatafora J.W."/>
            <person name="Barlow D."/>
            <person name="Biffinger J."/>
            <person name="Kelley-Loughnane N."/>
            <person name="Varaljay V.A."/>
            <person name="Crookes-Goodson W.J."/>
        </authorList>
    </citation>
    <scope>NUCLEOTIDE SEQUENCE</scope>
    <source>
        <strain evidence="2">5307AH</strain>
    </source>
</reference>
<accession>A0AAD9CYG8</accession>
<gene>
    <name evidence="2" type="ORF">DB88DRAFT_473727</name>
</gene>
<organism evidence="2 3">
    <name type="scientific">Papiliotrema laurentii</name>
    <name type="common">Cryptococcus laurentii</name>
    <dbReference type="NCBI Taxonomy" id="5418"/>
    <lineage>
        <taxon>Eukaryota</taxon>
        <taxon>Fungi</taxon>
        <taxon>Dikarya</taxon>
        <taxon>Basidiomycota</taxon>
        <taxon>Agaricomycotina</taxon>
        <taxon>Tremellomycetes</taxon>
        <taxon>Tremellales</taxon>
        <taxon>Rhynchogastremaceae</taxon>
        <taxon>Papiliotrema</taxon>
    </lineage>
</organism>
<keyword evidence="1" id="KW-0732">Signal</keyword>
<keyword evidence="3" id="KW-1185">Reference proteome</keyword>
<name>A0AAD9CYG8_PAPLA</name>
<feature type="chain" id="PRO_5042178453" evidence="1">
    <location>
        <begin position="21"/>
        <end position="161"/>
    </location>
</feature>
<dbReference type="Proteomes" id="UP001182556">
    <property type="component" value="Unassembled WGS sequence"/>
</dbReference>
<protein>
    <submittedName>
        <fullName evidence="2">Uncharacterized protein</fullName>
    </submittedName>
</protein>
<dbReference type="AlphaFoldDB" id="A0AAD9CYG8"/>
<dbReference type="EMBL" id="JAODAN010000007">
    <property type="protein sequence ID" value="KAK1923094.1"/>
    <property type="molecule type" value="Genomic_DNA"/>
</dbReference>
<evidence type="ECO:0000313" key="2">
    <source>
        <dbReference type="EMBL" id="KAK1923094.1"/>
    </source>
</evidence>
<proteinExistence type="predicted"/>
<comment type="caution">
    <text evidence="2">The sequence shown here is derived from an EMBL/GenBank/DDBJ whole genome shotgun (WGS) entry which is preliminary data.</text>
</comment>
<feature type="signal peptide" evidence="1">
    <location>
        <begin position="1"/>
        <end position="20"/>
    </location>
</feature>